<name>A0A1S8CYX8_9GAMM</name>
<reference evidence="2 3" key="1">
    <citation type="submission" date="2016-10" db="EMBL/GenBank/DDBJ databases">
        <title>Draft Genome sequence of Alkanindiges sp. strain H1.</title>
        <authorList>
            <person name="Subhash Y."/>
            <person name="Lee S."/>
        </authorList>
    </citation>
    <scope>NUCLEOTIDE SEQUENCE [LARGE SCALE GENOMIC DNA]</scope>
    <source>
        <strain evidence="2 3">H1</strain>
    </source>
</reference>
<feature type="transmembrane region" description="Helical" evidence="1">
    <location>
        <begin position="6"/>
        <end position="28"/>
    </location>
</feature>
<evidence type="ECO:0000256" key="1">
    <source>
        <dbReference type="SAM" id="Phobius"/>
    </source>
</evidence>
<dbReference type="STRING" id="1907941.BKE30_04425"/>
<dbReference type="EMBL" id="MLCN01000008">
    <property type="protein sequence ID" value="ONG41670.1"/>
    <property type="molecule type" value="Genomic_DNA"/>
</dbReference>
<evidence type="ECO:0000313" key="2">
    <source>
        <dbReference type="EMBL" id="ONG41670.1"/>
    </source>
</evidence>
<dbReference type="Proteomes" id="UP000192132">
    <property type="component" value="Unassembled WGS sequence"/>
</dbReference>
<sequence>MIFGLLLMMLMIVLPGFVMVVLGIGLLTNQLLRSIRLLAVLVALLIFYKIAASHLSPLANSLLWLSLALALLLYAIFAQKIQYLLMQSMRKSAHHFFKL</sequence>
<proteinExistence type="predicted"/>
<organism evidence="2 3">
    <name type="scientific">Alkanindiges hydrocarboniclasticus</name>
    <dbReference type="NCBI Taxonomy" id="1907941"/>
    <lineage>
        <taxon>Bacteria</taxon>
        <taxon>Pseudomonadati</taxon>
        <taxon>Pseudomonadota</taxon>
        <taxon>Gammaproteobacteria</taxon>
        <taxon>Moraxellales</taxon>
        <taxon>Moraxellaceae</taxon>
        <taxon>Alkanindiges</taxon>
    </lineage>
</organism>
<dbReference type="AlphaFoldDB" id="A0A1S8CYX8"/>
<feature type="transmembrane region" description="Helical" evidence="1">
    <location>
        <begin position="61"/>
        <end position="81"/>
    </location>
</feature>
<keyword evidence="3" id="KW-1185">Reference proteome</keyword>
<protein>
    <submittedName>
        <fullName evidence="2">Uncharacterized protein</fullName>
    </submittedName>
</protein>
<feature type="transmembrane region" description="Helical" evidence="1">
    <location>
        <begin position="35"/>
        <end position="55"/>
    </location>
</feature>
<keyword evidence="1" id="KW-0812">Transmembrane</keyword>
<keyword evidence="1" id="KW-1133">Transmembrane helix</keyword>
<comment type="caution">
    <text evidence="2">The sequence shown here is derived from an EMBL/GenBank/DDBJ whole genome shotgun (WGS) entry which is preliminary data.</text>
</comment>
<gene>
    <name evidence="2" type="ORF">BKE30_04425</name>
</gene>
<accession>A0A1S8CYX8</accession>
<keyword evidence="1" id="KW-0472">Membrane</keyword>
<evidence type="ECO:0000313" key="3">
    <source>
        <dbReference type="Proteomes" id="UP000192132"/>
    </source>
</evidence>